<dbReference type="AlphaFoldDB" id="A0A2T9YHC9"/>
<protein>
    <recommendedName>
        <fullName evidence="1">25S rRNA (uridine-N(3))-methyltransferase BMT5-like domain-containing protein</fullName>
    </recommendedName>
</protein>
<evidence type="ECO:0000313" key="3">
    <source>
        <dbReference type="Proteomes" id="UP000245383"/>
    </source>
</evidence>
<sequence>MVKRKKRSLQNALSEFIDKSKKFKSSQENQSLLNSKNKTAAQNKQKHHIKVPDLYSLSDYILLVGEGNFSFANSLAQKLGSGLNIIATSYDSQKEVFSKYQDAETLIKSFTSLGGTVYHNVDCADLQKIKPLKKKKFTRIVFNFPHLGHNVADQERSIKSHQDLLLNSEPEVENNDDDIDNIPGFDKIKNLSGNNFDLADDLVLVSNSAFKASESTNVNLNVDGELHVTLKSGEPYNSWNIRSICKKSQKLMLKTTVPFIPANYPGYEHRRTKGFIEGTSKNENLEIIANKPKTFILTLKPNTES</sequence>
<proteinExistence type="predicted"/>
<dbReference type="Pfam" id="PF10354">
    <property type="entry name" value="BMT5-like"/>
    <property type="match status" value="1"/>
</dbReference>
<dbReference type="GO" id="GO:0070475">
    <property type="term" value="P:rRNA base methylation"/>
    <property type="evidence" value="ECO:0007669"/>
    <property type="project" value="InterPro"/>
</dbReference>
<dbReference type="PANTHER" id="PTHR11538">
    <property type="entry name" value="PHENYLALANYL-TRNA SYNTHETASE"/>
    <property type="match status" value="1"/>
</dbReference>
<keyword evidence="3" id="KW-1185">Reference proteome</keyword>
<name>A0A2T9YHC9_9FUNG</name>
<comment type="caution">
    <text evidence="2">The sequence shown here is derived from an EMBL/GenBank/DDBJ whole genome shotgun (WGS) entry which is preliminary data.</text>
</comment>
<organism evidence="2 3">
    <name type="scientific">Smittium simulii</name>
    <dbReference type="NCBI Taxonomy" id="133385"/>
    <lineage>
        <taxon>Eukaryota</taxon>
        <taxon>Fungi</taxon>
        <taxon>Fungi incertae sedis</taxon>
        <taxon>Zoopagomycota</taxon>
        <taxon>Kickxellomycotina</taxon>
        <taxon>Harpellomycetes</taxon>
        <taxon>Harpellales</taxon>
        <taxon>Legeriomycetaceae</taxon>
        <taxon>Smittium</taxon>
    </lineage>
</organism>
<dbReference type="OrthoDB" id="273345at2759"/>
<dbReference type="GO" id="GO:0005737">
    <property type="term" value="C:cytoplasm"/>
    <property type="evidence" value="ECO:0007669"/>
    <property type="project" value="TreeGrafter"/>
</dbReference>
<dbReference type="EMBL" id="MBFR01000187">
    <property type="protein sequence ID" value="PVU91737.1"/>
    <property type="molecule type" value="Genomic_DNA"/>
</dbReference>
<dbReference type="PANTHER" id="PTHR11538:SF26">
    <property type="entry name" value="FERREDOXIN-FOLD ANTICODON-BINDING DOMAIN-CONTAINING PROTEIN 1"/>
    <property type="match status" value="1"/>
</dbReference>
<reference evidence="2 3" key="1">
    <citation type="journal article" date="2018" name="MBio">
        <title>Comparative Genomics Reveals the Core Gene Toolbox for the Fungus-Insect Symbiosis.</title>
        <authorList>
            <person name="Wang Y."/>
            <person name="Stata M."/>
            <person name="Wang W."/>
            <person name="Stajich J.E."/>
            <person name="White M.M."/>
            <person name="Moncalvo J.M."/>
        </authorList>
    </citation>
    <scope>NUCLEOTIDE SEQUENCE [LARGE SCALE GENOMIC DNA]</scope>
    <source>
        <strain evidence="2 3">SWE-8-4</strain>
    </source>
</reference>
<feature type="domain" description="25S rRNA (uridine-N(3))-methyltransferase BMT5-like" evidence="1">
    <location>
        <begin position="62"/>
        <end position="271"/>
    </location>
</feature>
<accession>A0A2T9YHC9</accession>
<dbReference type="Proteomes" id="UP000245383">
    <property type="component" value="Unassembled WGS sequence"/>
</dbReference>
<dbReference type="GO" id="GO:0070042">
    <property type="term" value="F:rRNA (uridine-N3-)-methyltransferase activity"/>
    <property type="evidence" value="ECO:0007669"/>
    <property type="project" value="InterPro"/>
</dbReference>
<dbReference type="InterPro" id="IPR019446">
    <property type="entry name" value="BMT5-like"/>
</dbReference>
<gene>
    <name evidence="2" type="ORF">BB561_004240</name>
</gene>
<evidence type="ECO:0000313" key="2">
    <source>
        <dbReference type="EMBL" id="PVU91737.1"/>
    </source>
</evidence>
<dbReference type="STRING" id="133385.A0A2T9YHC9"/>
<evidence type="ECO:0000259" key="1">
    <source>
        <dbReference type="Pfam" id="PF10354"/>
    </source>
</evidence>